<proteinExistence type="predicted"/>
<reference evidence="1 3" key="2">
    <citation type="submission" date="2018-11" db="EMBL/GenBank/DDBJ databases">
        <authorList>
            <consortium name="Pathogen Informatics"/>
        </authorList>
    </citation>
    <scope>NUCLEOTIDE SEQUENCE [LARGE SCALE GENOMIC DNA]</scope>
</reference>
<organism evidence="2 4">
    <name type="scientific">Dracunculus medinensis</name>
    <name type="common">Guinea worm</name>
    <dbReference type="NCBI Taxonomy" id="318479"/>
    <lineage>
        <taxon>Eukaryota</taxon>
        <taxon>Metazoa</taxon>
        <taxon>Ecdysozoa</taxon>
        <taxon>Nematoda</taxon>
        <taxon>Chromadorea</taxon>
        <taxon>Rhabditida</taxon>
        <taxon>Spirurina</taxon>
        <taxon>Dracunculoidea</taxon>
        <taxon>Dracunculidae</taxon>
        <taxon>Dracunculus</taxon>
    </lineage>
</organism>
<evidence type="ECO:0000313" key="2">
    <source>
        <dbReference type="Proteomes" id="UP000038040"/>
    </source>
</evidence>
<dbReference type="WBParaSite" id="DME_0000738601-mRNA-1">
    <property type="protein sequence ID" value="DME_0000738601-mRNA-1"/>
    <property type="gene ID" value="DME_0000738601"/>
</dbReference>
<keyword evidence="3" id="KW-1185">Reference proteome</keyword>
<evidence type="ECO:0000313" key="4">
    <source>
        <dbReference type="WBParaSite" id="DME_0000738601-mRNA-1"/>
    </source>
</evidence>
<sequence>MELYFTSFGTTKKDALKWVKREENCFEGDSVSTCEFLDTYDEFIQIASGLTTDVGYATNPSCILTQEYKDDKAITERNVQYTWKIVQEIIRKGKALPSRFGNAPLVVHFAIAINSVNSNRLDIIHSVVIKMRKKCNKIEFSYCTAF</sequence>
<gene>
    <name evidence="1" type="ORF">DME_LOCUS1748</name>
</gene>
<name>A0A0N4UIF4_DRAME</name>
<evidence type="ECO:0000313" key="1">
    <source>
        <dbReference type="EMBL" id="VDN51775.1"/>
    </source>
</evidence>
<evidence type="ECO:0000313" key="3">
    <source>
        <dbReference type="Proteomes" id="UP000274756"/>
    </source>
</evidence>
<dbReference type="AlphaFoldDB" id="A0A0N4UIF4"/>
<dbReference type="Proteomes" id="UP000038040">
    <property type="component" value="Unplaced"/>
</dbReference>
<dbReference type="Proteomes" id="UP000274756">
    <property type="component" value="Unassembled WGS sequence"/>
</dbReference>
<protein>
    <submittedName>
        <fullName evidence="4">Alpha-type protein kinase domain-containing protein</fullName>
    </submittedName>
</protein>
<reference evidence="4" key="1">
    <citation type="submission" date="2017-02" db="UniProtKB">
        <authorList>
            <consortium name="WormBaseParasite"/>
        </authorList>
    </citation>
    <scope>IDENTIFICATION</scope>
</reference>
<accession>A0A0N4UIF4</accession>
<dbReference type="OrthoDB" id="5847754at2759"/>
<dbReference type="EMBL" id="UYYG01000030">
    <property type="protein sequence ID" value="VDN51775.1"/>
    <property type="molecule type" value="Genomic_DNA"/>
</dbReference>